<dbReference type="OMA" id="INVWEYT"/>
<evidence type="ECO:0000256" key="1">
    <source>
        <dbReference type="ARBA" id="ARBA00037947"/>
    </source>
</evidence>
<dbReference type="STRING" id="361077.A0A151Z6V6"/>
<dbReference type="InterPro" id="IPR019137">
    <property type="entry name" value="Nck-associated_protein-1"/>
</dbReference>
<dbReference type="GO" id="GO:0031209">
    <property type="term" value="C:SCAR complex"/>
    <property type="evidence" value="ECO:0007669"/>
    <property type="project" value="TreeGrafter"/>
</dbReference>
<keyword evidence="3" id="KW-1185">Reference proteome</keyword>
<name>A0A151Z6V6_TIELA</name>
<protein>
    <submittedName>
        <fullName evidence="2">Component of SCAR regulatory complex</fullName>
    </submittedName>
</protein>
<dbReference type="Proteomes" id="UP000076078">
    <property type="component" value="Unassembled WGS sequence"/>
</dbReference>
<dbReference type="EMBL" id="LODT01000039">
    <property type="protein sequence ID" value="KYQ89693.1"/>
    <property type="molecule type" value="Genomic_DNA"/>
</dbReference>
<comment type="caution">
    <text evidence="2">The sequence shown here is derived from an EMBL/GenBank/DDBJ whole genome shotgun (WGS) entry which is preliminary data.</text>
</comment>
<dbReference type="GO" id="GO:0030031">
    <property type="term" value="P:cell projection assembly"/>
    <property type="evidence" value="ECO:0007669"/>
    <property type="project" value="TreeGrafter"/>
</dbReference>
<sequence>MAHMKIPEKFSLILENGEQLLERLYLTKNIFNNAKLKPVYLADEKIAKVLKNLISKFPELPENNDKTLAGFDQITSRSKQIYEELETHYETLVDSNDWREACFQLLQEISSNTVAISFSSSIQLSGKFLQMITMYGKINYMVSLINDRKVIAAVYAKVFQFIRSAPEPNYQRLGKFLNEYSDAPVKKIQEEFRVLNDSIGKVLMSLEPTYQKRRIITLLRKDGALNLTLKPEDIARPVQDQYRIELAYASTIYQWILYGFLFAPGTLNTPQAIELVRYALTEGFNLPVFKEISFPIHNEFNTLFKTYKGSKQINLQKQKKIIKDSAQASTQEAPRKHAERRVYIRQELEAMWNLFRDKPCLLAPKINVLLAALSMAKEEIFWYFRHVDVIPPEKVKKYYNKQFDVKEKRVASILSLIDHLVNLVLSNKKIIQSYYIEYIIGADLLGLNKILSGQLLQSAGPVITQAINSIMNEIKSIQLGQVDYNFFNFRSNWLRLEYLLSSQSCTLRADEVKQIASRFNLVFIHSKNVDSLEQQLYEYANLTHLWPFKDALIHVFDQSIMEGADQPTHSMIFLKLLSQFPDNATQYFPEEKEQIGKECVEIASQCLTKLTGRIVSILTTTVVSTYLNNEYQLADVNAAFPLLQKKKDWKPPKDFVPPIEPGSESAFRNRVQLEQLRAYEKNAFQLCTSLNDLLEIVIYDHAFIPREFLREKLGQALKQFLKQALAPPPPTSSSQPVDTTITRPSVVETQLQVFLGVMLMVENYVDIDIGDLIRQTLLTEFYAKALGKPGRIDWFPEGEIEMQDLALHYIVNHVNDLISKKLTTPGVVYTPVRLGFLSKTGIPFRAEDHADLVEMRALCNLVGPYGIKVVEREILRFVQTTCNQLKEILSINASNLEEFSQNYHKPLKAMELLKKFKSTDFDQFVQKSIAIGNALHLRSMMRDSMKDVISDTLPYINESIDNAFQQYDRNIFMYAEFLGVDVLALDSGLDVGIADQYLKVLLKKSCSEADKKIWDLLPVMYALCFYGSAWKDASFKPPIDAHFNNVHTLSKTIIDLLIAFGVNSSTTGNIAEITASFKKFLEISAVIILRMFKAKGNEKYIPNEIQSVVIFLDKFTQQCPIITKDVLENYLPYSLIRNMYRDLYENRETKVEANDHH</sequence>
<dbReference type="FunCoup" id="A0A151Z6V6">
    <property type="interactions" value="248"/>
</dbReference>
<comment type="similarity">
    <text evidence="1">Belongs to the HEM-1/HEM-2 family.</text>
</comment>
<evidence type="ECO:0000313" key="2">
    <source>
        <dbReference type="EMBL" id="KYQ89693.1"/>
    </source>
</evidence>
<dbReference type="GO" id="GO:0030866">
    <property type="term" value="P:cortical actin cytoskeleton organization"/>
    <property type="evidence" value="ECO:0007669"/>
    <property type="project" value="TreeGrafter"/>
</dbReference>
<dbReference type="PANTHER" id="PTHR12093">
    <property type="entry name" value="NCK-ASSOCIATED PROTEIN 1"/>
    <property type="match status" value="1"/>
</dbReference>
<dbReference type="GO" id="GO:0000902">
    <property type="term" value="P:cell morphogenesis"/>
    <property type="evidence" value="ECO:0007669"/>
    <property type="project" value="TreeGrafter"/>
</dbReference>
<proteinExistence type="inferred from homology"/>
<organism evidence="2 3">
    <name type="scientific">Tieghemostelium lacteum</name>
    <name type="common">Slime mold</name>
    <name type="synonym">Dictyostelium lacteum</name>
    <dbReference type="NCBI Taxonomy" id="361077"/>
    <lineage>
        <taxon>Eukaryota</taxon>
        <taxon>Amoebozoa</taxon>
        <taxon>Evosea</taxon>
        <taxon>Eumycetozoa</taxon>
        <taxon>Dictyostelia</taxon>
        <taxon>Dictyosteliales</taxon>
        <taxon>Raperosteliaceae</taxon>
        <taxon>Tieghemostelium</taxon>
    </lineage>
</organism>
<gene>
    <name evidence="2" type="ORF">DLAC_09660</name>
</gene>
<dbReference type="GO" id="GO:0016477">
    <property type="term" value="P:cell migration"/>
    <property type="evidence" value="ECO:0007669"/>
    <property type="project" value="TreeGrafter"/>
</dbReference>
<reference evidence="2 3" key="1">
    <citation type="submission" date="2015-12" db="EMBL/GenBank/DDBJ databases">
        <title>Dictyostelia acquired genes for synthesis and detection of signals that induce cell-type specialization by lateral gene transfer from prokaryotes.</title>
        <authorList>
            <person name="Gloeckner G."/>
            <person name="Schaap P."/>
        </authorList>
    </citation>
    <scope>NUCLEOTIDE SEQUENCE [LARGE SCALE GENOMIC DNA]</scope>
    <source>
        <strain evidence="2 3">TK</strain>
    </source>
</reference>
<dbReference type="PANTHER" id="PTHR12093:SF10">
    <property type="entry name" value="MEMBRANE-ASSOCIATED PROTEIN HEM"/>
    <property type="match status" value="1"/>
</dbReference>
<evidence type="ECO:0000313" key="3">
    <source>
        <dbReference type="Proteomes" id="UP000076078"/>
    </source>
</evidence>
<dbReference type="OrthoDB" id="548214at2759"/>
<accession>A0A151Z6V6</accession>
<dbReference type="Pfam" id="PF09735">
    <property type="entry name" value="Nckap1"/>
    <property type="match status" value="1"/>
</dbReference>
<dbReference type="InParanoid" id="A0A151Z6V6"/>
<dbReference type="AlphaFoldDB" id="A0A151Z6V6"/>